<feature type="compositionally biased region" description="Basic residues" evidence="1">
    <location>
        <begin position="691"/>
        <end position="701"/>
    </location>
</feature>
<dbReference type="Proteomes" id="UP000540685">
    <property type="component" value="Unassembled WGS sequence"/>
</dbReference>
<keyword evidence="4" id="KW-1185">Reference proteome</keyword>
<feature type="compositionally biased region" description="Low complexity" evidence="1">
    <location>
        <begin position="244"/>
        <end position="258"/>
    </location>
</feature>
<dbReference type="InterPro" id="IPR007921">
    <property type="entry name" value="CHAP_dom"/>
</dbReference>
<dbReference type="Pfam" id="PF05257">
    <property type="entry name" value="CHAP"/>
    <property type="match status" value="1"/>
</dbReference>
<evidence type="ECO:0000313" key="4">
    <source>
        <dbReference type="Proteomes" id="UP000540685"/>
    </source>
</evidence>
<feature type="compositionally biased region" description="Basic residues" evidence="1">
    <location>
        <begin position="339"/>
        <end position="351"/>
    </location>
</feature>
<accession>A0A7W9IDS4</accession>
<evidence type="ECO:0000313" key="3">
    <source>
        <dbReference type="EMBL" id="MBB5818884.1"/>
    </source>
</evidence>
<comment type="caution">
    <text evidence="3">The sequence shown here is derived from an EMBL/GenBank/DDBJ whole genome shotgun (WGS) entry which is preliminary data.</text>
</comment>
<name>A0A7W9IDS4_9ACTN</name>
<feature type="region of interest" description="Disordered" evidence="1">
    <location>
        <begin position="327"/>
        <end position="365"/>
    </location>
</feature>
<evidence type="ECO:0000256" key="1">
    <source>
        <dbReference type="SAM" id="MobiDB-lite"/>
    </source>
</evidence>
<feature type="compositionally biased region" description="Low complexity" evidence="1">
    <location>
        <begin position="327"/>
        <end position="338"/>
    </location>
</feature>
<feature type="domain" description="Peptidase C51" evidence="2">
    <location>
        <begin position="38"/>
        <end position="123"/>
    </location>
</feature>
<dbReference type="RefSeq" id="WP_246473398.1">
    <property type="nucleotide sequence ID" value="NZ_JACHMP010000001.1"/>
</dbReference>
<feature type="compositionally biased region" description="Low complexity" evidence="1">
    <location>
        <begin position="660"/>
        <end position="680"/>
    </location>
</feature>
<dbReference type="InterPro" id="IPR038765">
    <property type="entry name" value="Papain-like_cys_pep_sf"/>
</dbReference>
<feature type="region of interest" description="Disordered" evidence="1">
    <location>
        <begin position="201"/>
        <end position="273"/>
    </location>
</feature>
<gene>
    <name evidence="3" type="ORF">F4562_001946</name>
</gene>
<sequence>MQKLIELLESELGYAERSGGYTKFGDWYGKTVEFDADYTAAPWCDMYLSWAAWKLGYQDWVGQFAYTVYHAQWFKEQDAWGTVPKPGALVFFDWSGSKKISKIDHVGIVTKVVGNKIHTIEGNIDGGVAKRKVRDTDKVVGYGYPEKVKIRLEREASEKQVVVKPADAGAGNSVQLSSGPNLLSMMPPGTVRESLEALGADTKPAPKHARSASRPAEGTAASTSSGTTAQSTRPDTKDTAGARGSESPTPTPAPAAGRTGSGKHAKPAAADTNAVVVTPTATAARDITSPAADLGSPGMLAPVLLAAVAILATAKAKQSKTRLAFAAAGGASAAPSRRTPGRRAPGRRRRTAVSLSAPVSTHELHSPREVVATTTLTPAGAAGFPSLTTAAAHVEETTGTGRTRGLLTGGSITAGTADDILTGITASAMDDILTGATTGTMDDVLGGATTDAAQEALPAGVTGDLLAGTGAERDVTVRRLRDALETDQTWDAFATVRTQDAVSADLARAALGAGHERDALAPAAFSGDQMWDAFSGGASAGGDHARDTAVPGRGRGAFDAQRPGERPRAPYQGRRRRLQERSAAGSPAFVQDAPLRGRRHRRADAAHGDLPVTPSRSTTASARPRRAGTGPVAPAVTAVPAGAAPPAAPALAGRRHRRAAPAGVTTAVPAAPAAVTGPAAEPDDVPVHGGYRGRRRAGTRI</sequence>
<proteinExistence type="predicted"/>
<dbReference type="SUPFAM" id="SSF54001">
    <property type="entry name" value="Cysteine proteinases"/>
    <property type="match status" value="1"/>
</dbReference>
<feature type="compositionally biased region" description="Low complexity" evidence="1">
    <location>
        <begin position="216"/>
        <end position="232"/>
    </location>
</feature>
<organism evidence="3 4">
    <name type="scientific">Streptosporangium becharense</name>
    <dbReference type="NCBI Taxonomy" id="1816182"/>
    <lineage>
        <taxon>Bacteria</taxon>
        <taxon>Bacillati</taxon>
        <taxon>Actinomycetota</taxon>
        <taxon>Actinomycetes</taxon>
        <taxon>Streptosporangiales</taxon>
        <taxon>Streptosporangiaceae</taxon>
        <taxon>Streptosporangium</taxon>
    </lineage>
</organism>
<dbReference type="EMBL" id="JACHMP010000001">
    <property type="protein sequence ID" value="MBB5818884.1"/>
    <property type="molecule type" value="Genomic_DNA"/>
</dbReference>
<reference evidence="3 4" key="1">
    <citation type="submission" date="2020-08" db="EMBL/GenBank/DDBJ databases">
        <title>Sequencing the genomes of 1000 actinobacteria strains.</title>
        <authorList>
            <person name="Klenk H.-P."/>
        </authorList>
    </citation>
    <scope>NUCLEOTIDE SEQUENCE [LARGE SCALE GENOMIC DNA]</scope>
    <source>
        <strain evidence="3 4">DSM 46887</strain>
    </source>
</reference>
<protein>
    <recommendedName>
        <fullName evidence="2">Peptidase C51 domain-containing protein</fullName>
    </recommendedName>
</protein>
<evidence type="ECO:0000259" key="2">
    <source>
        <dbReference type="Pfam" id="PF05257"/>
    </source>
</evidence>
<feature type="compositionally biased region" description="Low complexity" evidence="1">
    <location>
        <begin position="613"/>
        <end position="652"/>
    </location>
</feature>
<feature type="region of interest" description="Disordered" evidence="1">
    <location>
        <begin position="536"/>
        <end position="701"/>
    </location>
</feature>
<dbReference type="AlphaFoldDB" id="A0A7W9IDS4"/>